<evidence type="ECO:0000313" key="2">
    <source>
        <dbReference type="EMBL" id="PMD44904.1"/>
    </source>
</evidence>
<protein>
    <submittedName>
        <fullName evidence="2">Uncharacterized protein</fullName>
    </submittedName>
</protein>
<gene>
    <name evidence="2" type="ORF">L207DRAFT_507829</name>
</gene>
<sequence>MPLLSTLPLRSPKHPSVTHAIVLYALQLITRGHLLPAPTPSQQNERQQTREMTKQCTNVNTNAVETACLENLG</sequence>
<reference evidence="2 3" key="1">
    <citation type="submission" date="2016-04" db="EMBL/GenBank/DDBJ databases">
        <title>A degradative enzymes factory behind the ericoid mycorrhizal symbiosis.</title>
        <authorList>
            <consortium name="DOE Joint Genome Institute"/>
            <person name="Martino E."/>
            <person name="Morin E."/>
            <person name="Grelet G."/>
            <person name="Kuo A."/>
            <person name="Kohler A."/>
            <person name="Daghino S."/>
            <person name="Barry K."/>
            <person name="Choi C."/>
            <person name="Cichocki N."/>
            <person name="Clum A."/>
            <person name="Copeland A."/>
            <person name="Hainaut M."/>
            <person name="Haridas S."/>
            <person name="Labutti K."/>
            <person name="Lindquist E."/>
            <person name="Lipzen A."/>
            <person name="Khouja H.-R."/>
            <person name="Murat C."/>
            <person name="Ohm R."/>
            <person name="Olson A."/>
            <person name="Spatafora J."/>
            <person name="Veneault-Fourrey C."/>
            <person name="Henrissat B."/>
            <person name="Grigoriev I."/>
            <person name="Martin F."/>
            <person name="Perotto S."/>
        </authorList>
    </citation>
    <scope>NUCLEOTIDE SEQUENCE [LARGE SCALE GENOMIC DNA]</scope>
    <source>
        <strain evidence="2 3">F</strain>
    </source>
</reference>
<proteinExistence type="predicted"/>
<accession>A0A2J6S2B0</accession>
<feature type="region of interest" description="Disordered" evidence="1">
    <location>
        <begin position="35"/>
        <end position="54"/>
    </location>
</feature>
<keyword evidence="3" id="KW-1185">Reference proteome</keyword>
<organism evidence="2 3">
    <name type="scientific">Hyaloscypha variabilis (strain UAMH 11265 / GT02V1 / F)</name>
    <name type="common">Meliniomyces variabilis</name>
    <dbReference type="NCBI Taxonomy" id="1149755"/>
    <lineage>
        <taxon>Eukaryota</taxon>
        <taxon>Fungi</taxon>
        <taxon>Dikarya</taxon>
        <taxon>Ascomycota</taxon>
        <taxon>Pezizomycotina</taxon>
        <taxon>Leotiomycetes</taxon>
        <taxon>Helotiales</taxon>
        <taxon>Hyaloscyphaceae</taxon>
        <taxon>Hyaloscypha</taxon>
        <taxon>Hyaloscypha variabilis</taxon>
    </lineage>
</organism>
<dbReference type="Proteomes" id="UP000235786">
    <property type="component" value="Unassembled WGS sequence"/>
</dbReference>
<name>A0A2J6S2B0_HYAVF</name>
<evidence type="ECO:0000256" key="1">
    <source>
        <dbReference type="SAM" id="MobiDB-lite"/>
    </source>
</evidence>
<evidence type="ECO:0000313" key="3">
    <source>
        <dbReference type="Proteomes" id="UP000235786"/>
    </source>
</evidence>
<dbReference type="EMBL" id="KZ613940">
    <property type="protein sequence ID" value="PMD44904.1"/>
    <property type="molecule type" value="Genomic_DNA"/>
</dbReference>
<dbReference type="AlphaFoldDB" id="A0A2J6S2B0"/>